<dbReference type="Proteomes" id="UP000812287">
    <property type="component" value="Unassembled WGS sequence"/>
</dbReference>
<dbReference type="AlphaFoldDB" id="A0A9P7VVE2"/>
<organism evidence="1 2">
    <name type="scientific">Guyanagaster necrorhizus</name>
    <dbReference type="NCBI Taxonomy" id="856835"/>
    <lineage>
        <taxon>Eukaryota</taxon>
        <taxon>Fungi</taxon>
        <taxon>Dikarya</taxon>
        <taxon>Basidiomycota</taxon>
        <taxon>Agaricomycotina</taxon>
        <taxon>Agaricomycetes</taxon>
        <taxon>Agaricomycetidae</taxon>
        <taxon>Agaricales</taxon>
        <taxon>Marasmiineae</taxon>
        <taxon>Physalacriaceae</taxon>
        <taxon>Guyanagaster</taxon>
    </lineage>
</organism>
<keyword evidence="2" id="KW-1185">Reference proteome</keyword>
<sequence length="178" mass="20586">MVPAPHDISAKVLPSRNAENYLRENSPLYSMPQFDSYPYQFLSFFDMFLEIPPEETYPYSPLIDLFCDLHTLFRDSEASSEQPPVLPLFLVSHFNEDIARLVPLQPNTIPCPQPPRHRLYCKLFLDLFPFDDLLGELQRMPGYPEVDPFEDVVKMSPSMFCSSVGLTTPDEDRSDWAF</sequence>
<dbReference type="RefSeq" id="XP_043040665.1">
    <property type="nucleotide sequence ID" value="XM_043181753.1"/>
</dbReference>
<dbReference type="EMBL" id="MU250532">
    <property type="protein sequence ID" value="KAG7447165.1"/>
    <property type="molecule type" value="Genomic_DNA"/>
</dbReference>
<name>A0A9P7VVE2_9AGAR</name>
<dbReference type="GeneID" id="66104049"/>
<gene>
    <name evidence="1" type="ORF">BT62DRAFT_64895</name>
</gene>
<dbReference type="OrthoDB" id="2926626at2759"/>
<reference evidence="1" key="1">
    <citation type="submission" date="2020-11" db="EMBL/GenBank/DDBJ databases">
        <title>Adaptations for nitrogen fixation in a non-lichenized fungal sporocarp promotes dispersal by wood-feeding termites.</title>
        <authorList>
            <consortium name="DOE Joint Genome Institute"/>
            <person name="Koch R.A."/>
            <person name="Yoon G."/>
            <person name="Arayal U."/>
            <person name="Lail K."/>
            <person name="Amirebrahimi M."/>
            <person name="Labutti K."/>
            <person name="Lipzen A."/>
            <person name="Riley R."/>
            <person name="Barry K."/>
            <person name="Henrissat B."/>
            <person name="Grigoriev I.V."/>
            <person name="Herr J.R."/>
            <person name="Aime M.C."/>
        </authorList>
    </citation>
    <scope>NUCLEOTIDE SEQUENCE</scope>
    <source>
        <strain evidence="1">MCA 3950</strain>
    </source>
</reference>
<proteinExistence type="predicted"/>
<comment type="caution">
    <text evidence="1">The sequence shown here is derived from an EMBL/GenBank/DDBJ whole genome shotgun (WGS) entry which is preliminary data.</text>
</comment>
<evidence type="ECO:0000313" key="1">
    <source>
        <dbReference type="EMBL" id="KAG7447165.1"/>
    </source>
</evidence>
<accession>A0A9P7VVE2</accession>
<protein>
    <submittedName>
        <fullName evidence="1">Uncharacterized protein</fullName>
    </submittedName>
</protein>
<evidence type="ECO:0000313" key="2">
    <source>
        <dbReference type="Proteomes" id="UP000812287"/>
    </source>
</evidence>